<evidence type="ECO:0000313" key="2">
    <source>
        <dbReference type="EMBL" id="OXA50512.1"/>
    </source>
</evidence>
<dbReference type="AlphaFoldDB" id="A0A226DYI9"/>
<evidence type="ECO:0000256" key="1">
    <source>
        <dbReference type="SAM" id="SignalP"/>
    </source>
</evidence>
<reference evidence="2 3" key="1">
    <citation type="submission" date="2015-12" db="EMBL/GenBank/DDBJ databases">
        <title>The genome of Folsomia candida.</title>
        <authorList>
            <person name="Faddeeva A."/>
            <person name="Derks M.F."/>
            <person name="Anvar Y."/>
            <person name="Smit S."/>
            <person name="Van Straalen N."/>
            <person name="Roelofs D."/>
        </authorList>
    </citation>
    <scope>NUCLEOTIDE SEQUENCE [LARGE SCALE GENOMIC DNA]</scope>
    <source>
        <strain evidence="2 3">VU population</strain>
        <tissue evidence="2">Whole body</tissue>
    </source>
</reference>
<accession>A0A226DYI9</accession>
<proteinExistence type="predicted"/>
<protein>
    <submittedName>
        <fullName evidence="2">Uncharacterized protein</fullName>
    </submittedName>
</protein>
<dbReference type="OMA" id="IANAMEC"/>
<dbReference type="EMBL" id="LNIX01000009">
    <property type="protein sequence ID" value="OXA50512.1"/>
    <property type="molecule type" value="Genomic_DNA"/>
</dbReference>
<feature type="chain" id="PRO_5013076095" evidence="1">
    <location>
        <begin position="20"/>
        <end position="628"/>
    </location>
</feature>
<name>A0A226DYI9_FOLCA</name>
<feature type="signal peptide" evidence="1">
    <location>
        <begin position="1"/>
        <end position="19"/>
    </location>
</feature>
<dbReference type="Proteomes" id="UP000198287">
    <property type="component" value="Unassembled WGS sequence"/>
</dbReference>
<gene>
    <name evidence="2" type="ORF">Fcan01_14805</name>
</gene>
<keyword evidence="3" id="KW-1185">Reference proteome</keyword>
<organism evidence="2 3">
    <name type="scientific">Folsomia candida</name>
    <name type="common">Springtail</name>
    <dbReference type="NCBI Taxonomy" id="158441"/>
    <lineage>
        <taxon>Eukaryota</taxon>
        <taxon>Metazoa</taxon>
        <taxon>Ecdysozoa</taxon>
        <taxon>Arthropoda</taxon>
        <taxon>Hexapoda</taxon>
        <taxon>Collembola</taxon>
        <taxon>Entomobryomorpha</taxon>
        <taxon>Isotomoidea</taxon>
        <taxon>Isotomidae</taxon>
        <taxon>Proisotominae</taxon>
        <taxon>Folsomia</taxon>
    </lineage>
</organism>
<keyword evidence="1" id="KW-0732">Signal</keyword>
<comment type="caution">
    <text evidence="2">The sequence shown here is derived from an EMBL/GenBank/DDBJ whole genome shotgun (WGS) entry which is preliminary data.</text>
</comment>
<sequence>MRPATFFAIFCVSLVATLAIPVSNQNGIANSPASIALSDKENGVKPLQLIQVTTIMQDPLSNKIQERLGMTAGQFLTVIDNTMLQVQELINVGMMQLHQVHSRVDLNTQRRIQEIVQKALEDSLKFMQPVLRDLSIVLPNITGRITIMNVADLINALLNITFEDFLQSIRTVLSDSSAILTATINELNSIALTQTQAVADELRSISNAYLVRSRDLIRPVYTNLEEVLGPASTPSMMAFVMSGSLGFDVVTTAQHLDMALVDVESILTDFVTQINLSLGMANPNIRNKVNLILKRAIRDVEAIIDPILKVFLHFMPLSSETKKDQSLYRDLSSSLLGVSLEDFLFYIDFAIPKVREIYTAAVSEIRTEYAETNPLLVLHINLLMDITMGKVERSVQPFVATISPILGEKRWVTVEEFVEITNQRSNTRQNVFCNFSMRTGYNMQLIIHLISKILGFDVVIAAQEMSTALNELDYVYKQAAKQINGLISDLHPFIGAEVNRILNVSLTTTHNTMQPAIDVFAPFVPAPGRPDKDVVREIIAILEGLKYDKFRNYAQSAPEKMAVIAKSTMSNVHQIIEAGRMTKNGRPEQAPSPSDPLVMVDKIMNRTASATQQIARPFYEIIAPIFEP</sequence>
<evidence type="ECO:0000313" key="3">
    <source>
        <dbReference type="Proteomes" id="UP000198287"/>
    </source>
</evidence>